<dbReference type="Gene3D" id="3.30.1600.10">
    <property type="entry name" value="SIR2/SIRT2 'Small Domain"/>
    <property type="match status" value="1"/>
</dbReference>
<evidence type="ECO:0000256" key="4">
    <source>
        <dbReference type="PROSITE-ProRule" id="PRU00236"/>
    </source>
</evidence>
<dbReference type="GO" id="GO:0036055">
    <property type="term" value="F:protein-succinyllysine desuccinylase activity"/>
    <property type="evidence" value="ECO:0007669"/>
    <property type="project" value="UniProtKB-UniRule"/>
</dbReference>
<keyword evidence="3" id="KW-0963">Cytoplasm</keyword>
<protein>
    <recommendedName>
        <fullName evidence="3">NAD-dependent protein deacylase</fullName>
        <ecNumber evidence="3">2.3.1.286</ecNumber>
    </recommendedName>
    <alternativeName>
        <fullName evidence="3">Regulatory protein SIR2 homolog</fullName>
    </alternativeName>
</protein>
<keyword evidence="8" id="KW-1185">Reference proteome</keyword>
<dbReference type="PANTHER" id="PTHR11085">
    <property type="entry name" value="NAD-DEPENDENT PROTEIN DEACYLASE SIRTUIN-5, MITOCHONDRIAL-RELATED"/>
    <property type="match status" value="1"/>
</dbReference>
<comment type="subcellular location">
    <subcellularLocation>
        <location evidence="3">Cytoplasm</location>
    </subcellularLocation>
</comment>
<dbReference type="CDD" id="cd01412">
    <property type="entry name" value="SIRT5_Af1_CobB"/>
    <property type="match status" value="1"/>
</dbReference>
<evidence type="ECO:0000313" key="8">
    <source>
        <dbReference type="Proteomes" id="UP000286208"/>
    </source>
</evidence>
<feature type="active site" description="Proton acceptor" evidence="3 4">
    <location>
        <position position="148"/>
    </location>
</feature>
<evidence type="ECO:0000259" key="6">
    <source>
        <dbReference type="PROSITE" id="PS50305"/>
    </source>
</evidence>
<dbReference type="GO" id="GO:0008270">
    <property type="term" value="F:zinc ion binding"/>
    <property type="evidence" value="ECO:0007669"/>
    <property type="project" value="UniProtKB-UniRule"/>
</dbReference>
<sequence length="281" mass="29651">MCQFNPIGATGPTRVRPTGSPPRTIDDMDQFAVDPALVEAARAARRVVVFSGAGMSAESGVPTFRDAQTGLWERYDPAELATPQAWESNRALVWAWYQWRTGLVRRVQPNAGHRALATWAQQVPLTLVTQNVDDLHERAGSEVAAHLHGSLFTPRCSVCAAPYPSDGGLDVEPGGPVTPPTCASCGGDVRPGAVWFGEPLPEEAWTRAADAVDACDLMVVVGTSAVVYPAAGLPLRAVESGATVVEINPEATDLSALVHHYWRTTAAVGLPALVAALGGGR</sequence>
<dbReference type="InterPro" id="IPR029035">
    <property type="entry name" value="DHS-like_NAD/FAD-binding_dom"/>
</dbReference>
<name>A0A438BBL7_9NOCA</name>
<dbReference type="PANTHER" id="PTHR11085:SF4">
    <property type="entry name" value="NAD-DEPENDENT PROTEIN DEACYLASE"/>
    <property type="match status" value="1"/>
</dbReference>
<accession>A0A438BBL7</accession>
<dbReference type="PROSITE" id="PS50305">
    <property type="entry name" value="SIRTUIN"/>
    <property type="match status" value="1"/>
</dbReference>
<dbReference type="Proteomes" id="UP000286208">
    <property type="component" value="Unassembled WGS sequence"/>
</dbReference>
<dbReference type="GO" id="GO:0070403">
    <property type="term" value="F:NAD+ binding"/>
    <property type="evidence" value="ECO:0007669"/>
    <property type="project" value="UniProtKB-UniRule"/>
</dbReference>
<dbReference type="Pfam" id="PF02146">
    <property type="entry name" value="SIR2"/>
    <property type="match status" value="1"/>
</dbReference>
<feature type="binding site" evidence="3">
    <location>
        <begin position="248"/>
        <end position="250"/>
    </location>
    <ligand>
        <name>NAD(+)</name>
        <dbReference type="ChEBI" id="CHEBI:57540"/>
    </ligand>
</feature>
<keyword evidence="3 4" id="KW-0479">Metal-binding</keyword>
<keyword evidence="1" id="KW-0808">Transferase</keyword>
<feature type="region of interest" description="Disordered" evidence="5">
    <location>
        <begin position="1"/>
        <end position="21"/>
    </location>
</feature>
<dbReference type="GO" id="GO:0017136">
    <property type="term" value="F:histone deacetylase activity, NAD-dependent"/>
    <property type="evidence" value="ECO:0007669"/>
    <property type="project" value="TreeGrafter"/>
</dbReference>
<gene>
    <name evidence="3" type="primary">cobB</name>
    <name evidence="7" type="ORF">EGT67_17205</name>
</gene>
<feature type="binding site" evidence="3 4">
    <location>
        <position position="159"/>
    </location>
    <ligand>
        <name>Zn(2+)</name>
        <dbReference type="ChEBI" id="CHEBI:29105"/>
    </ligand>
</feature>
<dbReference type="InterPro" id="IPR027546">
    <property type="entry name" value="Sirtuin_class_III"/>
</dbReference>
<feature type="binding site" evidence="3">
    <location>
        <begin position="130"/>
        <end position="133"/>
    </location>
    <ligand>
        <name>NAD(+)</name>
        <dbReference type="ChEBI" id="CHEBI:57540"/>
    </ligand>
</feature>
<keyword evidence="2 3" id="KW-0520">NAD</keyword>
<comment type="domain">
    <text evidence="3">2 residues (Tyr-97 and Arg-100) present in a large hydrophobic pocket are probably involved in substrate specificity. They are important for desuccinylation activity, but dispensable for deacetylation activity.</text>
</comment>
<dbReference type="InterPro" id="IPR026590">
    <property type="entry name" value="Ssirtuin_cat_dom"/>
</dbReference>
<dbReference type="SUPFAM" id="SSF52467">
    <property type="entry name" value="DHS-like NAD/FAD-binding domain"/>
    <property type="match status" value="1"/>
</dbReference>
<comment type="similarity">
    <text evidence="3">Belongs to the sirtuin family. Class III subfamily.</text>
</comment>
<feature type="domain" description="Deacetylase sirtuin-type" evidence="6">
    <location>
        <begin position="21"/>
        <end position="280"/>
    </location>
</feature>
<evidence type="ECO:0000256" key="3">
    <source>
        <dbReference type="HAMAP-Rule" id="MF_01121"/>
    </source>
</evidence>
<comment type="catalytic activity">
    <reaction evidence="3">
        <text>N(6)-acetyl-L-lysyl-[protein] + NAD(+) + H2O = 2''-O-acetyl-ADP-D-ribose + nicotinamide + L-lysyl-[protein]</text>
        <dbReference type="Rhea" id="RHEA:43636"/>
        <dbReference type="Rhea" id="RHEA-COMP:9752"/>
        <dbReference type="Rhea" id="RHEA-COMP:10731"/>
        <dbReference type="ChEBI" id="CHEBI:15377"/>
        <dbReference type="ChEBI" id="CHEBI:17154"/>
        <dbReference type="ChEBI" id="CHEBI:29969"/>
        <dbReference type="ChEBI" id="CHEBI:57540"/>
        <dbReference type="ChEBI" id="CHEBI:61930"/>
        <dbReference type="ChEBI" id="CHEBI:83767"/>
        <dbReference type="EC" id="2.3.1.286"/>
    </reaction>
</comment>
<dbReference type="InterPro" id="IPR026591">
    <property type="entry name" value="Sirtuin_cat_small_dom_sf"/>
</dbReference>
<dbReference type="OrthoDB" id="9800582at2"/>
<dbReference type="Gene3D" id="3.40.50.1220">
    <property type="entry name" value="TPP-binding domain"/>
    <property type="match status" value="1"/>
</dbReference>
<feature type="binding site" evidence="3">
    <location>
        <position position="100"/>
    </location>
    <ligand>
        <name>substrate</name>
    </ligand>
</feature>
<proteinExistence type="inferred from homology"/>
<evidence type="ECO:0000256" key="1">
    <source>
        <dbReference type="ARBA" id="ARBA00022679"/>
    </source>
</evidence>
<feature type="binding site" evidence="3">
    <location>
        <begin position="222"/>
        <end position="224"/>
    </location>
    <ligand>
        <name>NAD(+)</name>
        <dbReference type="ChEBI" id="CHEBI:57540"/>
    </ligand>
</feature>
<keyword evidence="3 4" id="KW-0862">Zinc</keyword>
<dbReference type="EMBL" id="RKLP01000009">
    <property type="protein sequence ID" value="RVW08337.1"/>
    <property type="molecule type" value="Genomic_DNA"/>
</dbReference>
<comment type="function">
    <text evidence="3">NAD-dependent lysine deacetylase and desuccinylase that specifically removes acetyl and succinyl groups on target proteins. Modulates the activities of several proteins which are inactive in their acylated form.</text>
</comment>
<feature type="binding site" evidence="3">
    <location>
        <position position="266"/>
    </location>
    <ligand>
        <name>NAD(+)</name>
        <dbReference type="ChEBI" id="CHEBI:57540"/>
    </ligand>
</feature>
<dbReference type="InterPro" id="IPR050134">
    <property type="entry name" value="NAD-dep_sirtuin_deacylases"/>
</dbReference>
<evidence type="ECO:0000313" key="7">
    <source>
        <dbReference type="EMBL" id="RVW08337.1"/>
    </source>
</evidence>
<comment type="cofactor">
    <cofactor evidence="3">
        <name>Zn(2+)</name>
        <dbReference type="ChEBI" id="CHEBI:29105"/>
    </cofactor>
    <text evidence="3">Binds 1 zinc ion per subunit.</text>
</comment>
<feature type="binding site" evidence="3">
    <location>
        <position position="97"/>
    </location>
    <ligand>
        <name>substrate</name>
    </ligand>
</feature>
<organism evidence="7 8">
    <name type="scientific">Prescottella agglutinans</name>
    <dbReference type="NCBI Taxonomy" id="1644129"/>
    <lineage>
        <taxon>Bacteria</taxon>
        <taxon>Bacillati</taxon>
        <taxon>Actinomycetota</taxon>
        <taxon>Actinomycetes</taxon>
        <taxon>Mycobacteriales</taxon>
        <taxon>Nocardiaceae</taxon>
        <taxon>Prescottella</taxon>
    </lineage>
</organism>
<evidence type="ECO:0000256" key="2">
    <source>
        <dbReference type="ARBA" id="ARBA00023027"/>
    </source>
</evidence>
<dbReference type="AlphaFoldDB" id="A0A438BBL7"/>
<evidence type="ECO:0000256" key="5">
    <source>
        <dbReference type="SAM" id="MobiDB-lite"/>
    </source>
</evidence>
<dbReference type="NCBIfam" id="NF001753">
    <property type="entry name" value="PRK00481.1-3"/>
    <property type="match status" value="1"/>
</dbReference>
<dbReference type="InterPro" id="IPR003000">
    <property type="entry name" value="Sirtuin"/>
</dbReference>
<dbReference type="HAMAP" id="MF_01121">
    <property type="entry name" value="Sirtuin_ClassIII"/>
    <property type="match status" value="1"/>
</dbReference>
<dbReference type="GO" id="GO:0036054">
    <property type="term" value="F:protein-malonyllysine demalonylase activity"/>
    <property type="evidence" value="ECO:0007669"/>
    <property type="project" value="InterPro"/>
</dbReference>
<feature type="binding site" evidence="3 4">
    <location>
        <position position="156"/>
    </location>
    <ligand>
        <name>Zn(2+)</name>
        <dbReference type="ChEBI" id="CHEBI:29105"/>
    </ligand>
</feature>
<comment type="caution">
    <text evidence="3">Lacks conserved residue(s) required for the propagation of feature annotation.</text>
</comment>
<comment type="caution">
    <text evidence="7">The sequence shown here is derived from an EMBL/GenBank/DDBJ whole genome shotgun (WGS) entry which is preliminary data.</text>
</comment>
<feature type="binding site" evidence="3 4">
    <location>
        <position position="185"/>
    </location>
    <ligand>
        <name>Zn(2+)</name>
        <dbReference type="ChEBI" id="CHEBI:29105"/>
    </ligand>
</feature>
<dbReference type="EC" id="2.3.1.286" evidence="3"/>
<dbReference type="GO" id="GO:0005737">
    <property type="term" value="C:cytoplasm"/>
    <property type="evidence" value="ECO:0007669"/>
    <property type="project" value="UniProtKB-SubCell"/>
</dbReference>
<reference evidence="7 8" key="1">
    <citation type="submission" date="2018-11" db="EMBL/GenBank/DDBJ databases">
        <title>Rhodococcus spongicola sp. nov. and Rhodococcus xishaensis sp. nov. from marine sponges.</title>
        <authorList>
            <person name="Li L."/>
            <person name="Lin H.W."/>
        </authorList>
    </citation>
    <scope>NUCLEOTIDE SEQUENCE [LARGE SCALE GENOMIC DNA]</scope>
    <source>
        <strain evidence="7 8">CCTCC AB2014297</strain>
    </source>
</reference>
<feature type="binding site" evidence="3 4">
    <location>
        <position position="182"/>
    </location>
    <ligand>
        <name>Zn(2+)</name>
        <dbReference type="ChEBI" id="CHEBI:29105"/>
    </ligand>
</feature>
<comment type="catalytic activity">
    <reaction evidence="3">
        <text>N(6)-succinyl-L-lysyl-[protein] + NAD(+) + H2O = 2''-O-succinyl-ADP-D-ribose + nicotinamide + L-lysyl-[protein]</text>
        <dbReference type="Rhea" id="RHEA:47668"/>
        <dbReference type="Rhea" id="RHEA-COMP:9752"/>
        <dbReference type="Rhea" id="RHEA-COMP:11877"/>
        <dbReference type="ChEBI" id="CHEBI:15377"/>
        <dbReference type="ChEBI" id="CHEBI:17154"/>
        <dbReference type="ChEBI" id="CHEBI:29969"/>
        <dbReference type="ChEBI" id="CHEBI:57540"/>
        <dbReference type="ChEBI" id="CHEBI:87830"/>
        <dbReference type="ChEBI" id="CHEBI:87832"/>
    </reaction>
</comment>